<proteinExistence type="predicted"/>
<dbReference type="Proteomes" id="UP000663860">
    <property type="component" value="Unassembled WGS sequence"/>
</dbReference>
<dbReference type="Gene3D" id="1.10.10.10">
    <property type="entry name" value="Winged helix-like DNA-binding domain superfamily/Winged helix DNA-binding domain"/>
    <property type="match status" value="1"/>
</dbReference>
<reference evidence="1" key="1">
    <citation type="submission" date="2021-02" db="EMBL/GenBank/DDBJ databases">
        <authorList>
            <person name="Nowell W R."/>
        </authorList>
    </citation>
    <scope>NUCLEOTIDE SEQUENCE</scope>
</reference>
<dbReference type="InterPro" id="IPR009057">
    <property type="entry name" value="Homeodomain-like_sf"/>
</dbReference>
<gene>
    <name evidence="1" type="ORF">IZO911_LOCUS6922</name>
    <name evidence="4" type="ORF">KXQ929_LOCUS23946</name>
    <name evidence="3" type="ORF">OKA104_LOCUS25136</name>
    <name evidence="2" type="ORF">VCS650_LOCUS39316</name>
</gene>
<dbReference type="Gene3D" id="3.30.420.10">
    <property type="entry name" value="Ribonuclease H-like superfamily/Ribonuclease H"/>
    <property type="match status" value="1"/>
</dbReference>
<comment type="caution">
    <text evidence="1">The sequence shown here is derived from an EMBL/GenBank/DDBJ whole genome shotgun (WGS) entry which is preliminary data.</text>
</comment>
<protein>
    <submittedName>
        <fullName evidence="1">Uncharacterized protein</fullName>
    </submittedName>
</protein>
<evidence type="ECO:0000313" key="2">
    <source>
        <dbReference type="EMBL" id="CAF1448302.1"/>
    </source>
</evidence>
<dbReference type="InterPro" id="IPR036397">
    <property type="entry name" value="RNaseH_sf"/>
</dbReference>
<dbReference type="EMBL" id="CAJOAY010002078">
    <property type="protein sequence ID" value="CAF3918626.1"/>
    <property type="molecule type" value="Genomic_DNA"/>
</dbReference>
<organism evidence="1 5">
    <name type="scientific">Adineta steineri</name>
    <dbReference type="NCBI Taxonomy" id="433720"/>
    <lineage>
        <taxon>Eukaryota</taxon>
        <taxon>Metazoa</taxon>
        <taxon>Spiralia</taxon>
        <taxon>Gnathifera</taxon>
        <taxon>Rotifera</taxon>
        <taxon>Eurotatoria</taxon>
        <taxon>Bdelloidea</taxon>
        <taxon>Adinetida</taxon>
        <taxon>Adinetidae</taxon>
        <taxon>Adineta</taxon>
    </lineage>
</organism>
<dbReference type="SUPFAM" id="SSF46689">
    <property type="entry name" value="Homeodomain-like"/>
    <property type="match status" value="1"/>
</dbReference>
<dbReference type="EMBL" id="CAJNOE010000044">
    <property type="protein sequence ID" value="CAF0800872.1"/>
    <property type="molecule type" value="Genomic_DNA"/>
</dbReference>
<evidence type="ECO:0000313" key="4">
    <source>
        <dbReference type="EMBL" id="CAF3921780.1"/>
    </source>
</evidence>
<dbReference type="EMBL" id="CAJOBB010001943">
    <property type="protein sequence ID" value="CAF3921780.1"/>
    <property type="molecule type" value="Genomic_DNA"/>
</dbReference>
<dbReference type="Proteomes" id="UP000663868">
    <property type="component" value="Unassembled WGS sequence"/>
</dbReference>
<name>A0A813SRS6_9BILA</name>
<dbReference type="PANTHER" id="PTHR46068:SF1">
    <property type="entry name" value="TRANSPOSASE IS30-LIKE HTH DOMAIN-CONTAINING PROTEIN"/>
    <property type="match status" value="1"/>
</dbReference>
<evidence type="ECO:0000313" key="5">
    <source>
        <dbReference type="Proteomes" id="UP000663860"/>
    </source>
</evidence>
<dbReference type="Proteomes" id="UP000663891">
    <property type="component" value="Unassembled WGS sequence"/>
</dbReference>
<dbReference type="GO" id="GO:0003676">
    <property type="term" value="F:nucleic acid binding"/>
    <property type="evidence" value="ECO:0007669"/>
    <property type="project" value="InterPro"/>
</dbReference>
<dbReference type="AlphaFoldDB" id="A0A813SRS6"/>
<accession>A0A813SRS6</accession>
<evidence type="ECO:0000313" key="1">
    <source>
        <dbReference type="EMBL" id="CAF0800872.1"/>
    </source>
</evidence>
<sequence>MVKSTDLQQLVLQLHSEKKSCRDIVNHLRDQVTKSTVNRWIKQYKDIGEIQLKKPTGRKRTKRTKRLVNKIKSQLMCGKRQMSTRALAKYHNCSKSTILRLLHSDLGYKAYVKRVAPKLTDTQREKRLSFAIYIRKKVRKSFSRKILFSDEKRFNIDGLYNKQNDRVWAPSREEATANGGIYCKSKFPQGVMIWLGVCYNGVTRPVIIEKGTIDHRRYIDEILPVAVQDGTKLMGCNFLFQQDGATPHTHHLTQAWCQEKFWKFWPKSRWPPNSPDLNPLDYSIWYELCSQMQWNKVHDKKTLISQIRLGVKKIRIEVVRRSIDSFTKRIYRLLQTRGHYISK</sequence>
<dbReference type="EMBL" id="CAJNON010001284">
    <property type="protein sequence ID" value="CAF1448302.1"/>
    <property type="molecule type" value="Genomic_DNA"/>
</dbReference>
<dbReference type="InterPro" id="IPR036388">
    <property type="entry name" value="WH-like_DNA-bd_sf"/>
</dbReference>
<dbReference type="Proteomes" id="UP000663881">
    <property type="component" value="Unassembled WGS sequence"/>
</dbReference>
<evidence type="ECO:0000313" key="3">
    <source>
        <dbReference type="EMBL" id="CAF3918626.1"/>
    </source>
</evidence>
<dbReference type="PANTHER" id="PTHR46068">
    <property type="entry name" value="PROTEIN CBG27172"/>
    <property type="match status" value="1"/>
</dbReference>
<dbReference type="OrthoDB" id="9981685at2759"/>